<keyword evidence="6 11" id="KW-0418">Kinase</keyword>
<evidence type="ECO:0000256" key="5">
    <source>
        <dbReference type="ARBA" id="ARBA00022741"/>
    </source>
</evidence>
<sequence>MELYFKKRRWKLLLLISAVLIGAGSLLYTNWLIGQMSVQERKSVELWAEAMKRLVDTDDGGKQDLTFHQTIMGNNTTIPIIYTDENGTILGDRNIKYNEKRRETVLQHELAKMKSQKAPIEIVLSANVSQYLYYRDSNLLQNLRYFPLVQFGVIMLFISVSYFAFSTSRKAEQNQVWVGMSKETAHQLGTPISSLMAWVEILKMKNIDENMIEEIQKDVSRLEKITERFSKIGSAPELITNDLKQVLQSTISYLEKRSSKKVRFELGLDETIRYDVPHNAALFSWVIENLCKNAIDAIESDGIIKLQLLQKNDHLMLDISDNGKGIPKSQFKTIFEPGFTTKKRGWGLGLSLSKRIIENYHQGKIFIRQSEVGKGTTFRIVLRRH</sequence>
<dbReference type="CDD" id="cd00075">
    <property type="entry name" value="HATPase"/>
    <property type="match status" value="1"/>
</dbReference>
<keyword evidence="9" id="KW-0472">Membrane</keyword>
<evidence type="ECO:0000256" key="2">
    <source>
        <dbReference type="ARBA" id="ARBA00012438"/>
    </source>
</evidence>
<keyword evidence="8" id="KW-0902">Two-component regulatory system</keyword>
<comment type="caution">
    <text evidence="11">The sequence shown here is derived from an EMBL/GenBank/DDBJ whole genome shotgun (WGS) entry which is preliminary data.</text>
</comment>
<dbReference type="CDD" id="cd00082">
    <property type="entry name" value="HisKA"/>
    <property type="match status" value="1"/>
</dbReference>
<dbReference type="PRINTS" id="PR00344">
    <property type="entry name" value="BCTRLSENSOR"/>
</dbReference>
<dbReference type="RefSeq" id="WP_082326498.1">
    <property type="nucleotide sequence ID" value="NZ_LGIA01000171.1"/>
</dbReference>
<dbReference type="PANTHER" id="PTHR43065">
    <property type="entry name" value="SENSOR HISTIDINE KINASE"/>
    <property type="match status" value="1"/>
</dbReference>
<organism evidence="11 12">
    <name type="scientific">Sunxiuqinia dokdonensis</name>
    <dbReference type="NCBI Taxonomy" id="1409788"/>
    <lineage>
        <taxon>Bacteria</taxon>
        <taxon>Pseudomonadati</taxon>
        <taxon>Bacteroidota</taxon>
        <taxon>Bacteroidia</taxon>
        <taxon>Marinilabiliales</taxon>
        <taxon>Prolixibacteraceae</taxon>
        <taxon>Sunxiuqinia</taxon>
    </lineage>
</organism>
<keyword evidence="9" id="KW-0812">Transmembrane</keyword>
<evidence type="ECO:0000313" key="11">
    <source>
        <dbReference type="EMBL" id="KOH44133.1"/>
    </source>
</evidence>
<feature type="transmembrane region" description="Helical" evidence="9">
    <location>
        <begin position="145"/>
        <end position="165"/>
    </location>
</feature>
<dbReference type="EMBL" id="LGIA01000171">
    <property type="protein sequence ID" value="KOH44133.1"/>
    <property type="molecule type" value="Genomic_DNA"/>
</dbReference>
<accession>A0A0L8V725</accession>
<dbReference type="PROSITE" id="PS50109">
    <property type="entry name" value="HIS_KIN"/>
    <property type="match status" value="1"/>
</dbReference>
<keyword evidence="9" id="KW-1133">Transmembrane helix</keyword>
<keyword evidence="5" id="KW-0547">Nucleotide-binding</keyword>
<dbReference type="InterPro" id="IPR036890">
    <property type="entry name" value="HATPase_C_sf"/>
</dbReference>
<dbReference type="Proteomes" id="UP000036958">
    <property type="component" value="Unassembled WGS sequence"/>
</dbReference>
<evidence type="ECO:0000256" key="4">
    <source>
        <dbReference type="ARBA" id="ARBA00022679"/>
    </source>
</evidence>
<dbReference type="OrthoDB" id="9815750at2"/>
<evidence type="ECO:0000256" key="1">
    <source>
        <dbReference type="ARBA" id="ARBA00000085"/>
    </source>
</evidence>
<protein>
    <recommendedName>
        <fullName evidence="2">histidine kinase</fullName>
        <ecNumber evidence="2">2.7.13.3</ecNumber>
    </recommendedName>
</protein>
<evidence type="ECO:0000256" key="9">
    <source>
        <dbReference type="SAM" id="Phobius"/>
    </source>
</evidence>
<keyword evidence="12" id="KW-1185">Reference proteome</keyword>
<dbReference type="AlphaFoldDB" id="A0A0L8V725"/>
<dbReference type="SUPFAM" id="SSF55874">
    <property type="entry name" value="ATPase domain of HSP90 chaperone/DNA topoisomerase II/histidine kinase"/>
    <property type="match status" value="1"/>
</dbReference>
<dbReference type="Pfam" id="PF02518">
    <property type="entry name" value="HATPase_c"/>
    <property type="match status" value="1"/>
</dbReference>
<dbReference type="InterPro" id="IPR004358">
    <property type="entry name" value="Sig_transdc_His_kin-like_C"/>
</dbReference>
<feature type="domain" description="Histidine kinase" evidence="10">
    <location>
        <begin position="183"/>
        <end position="385"/>
    </location>
</feature>
<name>A0A0L8V725_9BACT</name>
<keyword evidence="4 11" id="KW-0808">Transferase</keyword>
<keyword evidence="7" id="KW-0067">ATP-binding</keyword>
<evidence type="ECO:0000256" key="8">
    <source>
        <dbReference type="ARBA" id="ARBA00023012"/>
    </source>
</evidence>
<reference evidence="12" key="1">
    <citation type="submission" date="2015-07" db="EMBL/GenBank/DDBJ databases">
        <title>Genome sequencing of Sunxiuqinia dokdonensis strain SK.</title>
        <authorList>
            <person name="Ahn S."/>
            <person name="Kim B.-C."/>
        </authorList>
    </citation>
    <scope>NUCLEOTIDE SEQUENCE [LARGE SCALE GENOMIC DNA]</scope>
    <source>
        <strain evidence="12">SK</strain>
    </source>
</reference>
<dbReference type="InterPro" id="IPR003661">
    <property type="entry name" value="HisK_dim/P_dom"/>
</dbReference>
<proteinExistence type="predicted"/>
<keyword evidence="3" id="KW-0597">Phosphoprotein</keyword>
<dbReference type="PATRIC" id="fig|1409788.3.peg.3210"/>
<evidence type="ECO:0000256" key="7">
    <source>
        <dbReference type="ARBA" id="ARBA00022840"/>
    </source>
</evidence>
<dbReference type="GO" id="GO:0000155">
    <property type="term" value="F:phosphorelay sensor kinase activity"/>
    <property type="evidence" value="ECO:0007669"/>
    <property type="project" value="InterPro"/>
</dbReference>
<dbReference type="EC" id="2.7.13.3" evidence="2"/>
<evidence type="ECO:0000256" key="6">
    <source>
        <dbReference type="ARBA" id="ARBA00022777"/>
    </source>
</evidence>
<evidence type="ECO:0000313" key="12">
    <source>
        <dbReference type="Proteomes" id="UP000036958"/>
    </source>
</evidence>
<dbReference type="PANTHER" id="PTHR43065:SF10">
    <property type="entry name" value="PEROXIDE STRESS-ACTIVATED HISTIDINE KINASE MAK3"/>
    <property type="match status" value="1"/>
</dbReference>
<evidence type="ECO:0000259" key="10">
    <source>
        <dbReference type="PROSITE" id="PS50109"/>
    </source>
</evidence>
<dbReference type="Gene3D" id="3.30.565.10">
    <property type="entry name" value="Histidine kinase-like ATPase, C-terminal domain"/>
    <property type="match status" value="1"/>
</dbReference>
<feature type="transmembrane region" description="Helical" evidence="9">
    <location>
        <begin position="12"/>
        <end position="33"/>
    </location>
</feature>
<dbReference type="InterPro" id="IPR005467">
    <property type="entry name" value="His_kinase_dom"/>
</dbReference>
<dbReference type="SMART" id="SM00387">
    <property type="entry name" value="HATPase_c"/>
    <property type="match status" value="1"/>
</dbReference>
<comment type="catalytic activity">
    <reaction evidence="1">
        <text>ATP + protein L-histidine = ADP + protein N-phospho-L-histidine.</text>
        <dbReference type="EC" id="2.7.13.3"/>
    </reaction>
</comment>
<dbReference type="GO" id="GO:0005524">
    <property type="term" value="F:ATP binding"/>
    <property type="evidence" value="ECO:0007669"/>
    <property type="project" value="UniProtKB-KW"/>
</dbReference>
<dbReference type="STRING" id="1409788.NC99_31260"/>
<evidence type="ECO:0000256" key="3">
    <source>
        <dbReference type="ARBA" id="ARBA00022553"/>
    </source>
</evidence>
<gene>
    <name evidence="11" type="ORF">NC99_31260</name>
</gene>
<dbReference type="InterPro" id="IPR003594">
    <property type="entry name" value="HATPase_dom"/>
</dbReference>